<sequence>MAIPGNLCLLPLLVLVCLGLNTSLKRRAKSWGHVKALVVIRLLGRNFARYVRCKPSFTYSVDVQERGFVLDVELTNSCSVMLIACITGCGMHPEPAALAVFS</sequence>
<proteinExistence type="evidence at transcript level"/>
<name>A0A0C9RVT2_AMBAM</name>
<evidence type="ECO:0000256" key="1">
    <source>
        <dbReference type="SAM" id="SignalP"/>
    </source>
</evidence>
<feature type="chain" id="PRO_5002212493" evidence="1">
    <location>
        <begin position="20"/>
        <end position="102"/>
    </location>
</feature>
<accession>A0A0C9RVT2</accession>
<protein>
    <submittedName>
        <fullName evidence="2">Putative secreted protein</fullName>
    </submittedName>
</protein>
<dbReference type="EMBL" id="GBZX01001094">
    <property type="protein sequence ID" value="JAG91646.1"/>
    <property type="molecule type" value="mRNA"/>
</dbReference>
<organism evidence="2">
    <name type="scientific">Amblyomma americanum</name>
    <name type="common">Lone star tick</name>
    <dbReference type="NCBI Taxonomy" id="6943"/>
    <lineage>
        <taxon>Eukaryota</taxon>
        <taxon>Metazoa</taxon>
        <taxon>Ecdysozoa</taxon>
        <taxon>Arthropoda</taxon>
        <taxon>Chelicerata</taxon>
        <taxon>Arachnida</taxon>
        <taxon>Acari</taxon>
        <taxon>Parasitiformes</taxon>
        <taxon>Ixodida</taxon>
        <taxon>Ixodoidea</taxon>
        <taxon>Ixodidae</taxon>
        <taxon>Amblyomminae</taxon>
        <taxon>Amblyomma</taxon>
    </lineage>
</organism>
<keyword evidence="1" id="KW-0732">Signal</keyword>
<evidence type="ECO:0000313" key="2">
    <source>
        <dbReference type="EMBL" id="JAG91646.1"/>
    </source>
</evidence>
<dbReference type="AlphaFoldDB" id="A0A0C9RVT2"/>
<feature type="signal peptide" evidence="1">
    <location>
        <begin position="1"/>
        <end position="19"/>
    </location>
</feature>
<reference evidence="2" key="1">
    <citation type="journal article" date="2015" name="PLoS ONE">
        <title>An Insight into the Sialome of the Lone Star Tick, Amblyomma americanum, with a Glimpse on Its Time Dependent Gene Expression.</title>
        <authorList>
            <person name="Karim S."/>
            <person name="Ribeiro J.M."/>
        </authorList>
    </citation>
    <scope>NUCLEOTIDE SEQUENCE</scope>
    <source>
        <tissue evidence="2">Salivary gland</tissue>
    </source>
</reference>
<feature type="non-terminal residue" evidence="2">
    <location>
        <position position="102"/>
    </location>
</feature>